<proteinExistence type="predicted"/>
<name>A0ABS4TH91_9PSEU</name>
<keyword evidence="2" id="KW-1185">Reference proteome</keyword>
<comment type="caution">
    <text evidence="1">The sequence shown here is derived from an EMBL/GenBank/DDBJ whole genome shotgun (WGS) entry which is preliminary data.</text>
</comment>
<protein>
    <submittedName>
        <fullName evidence="1">Uncharacterized protein</fullName>
    </submittedName>
</protein>
<evidence type="ECO:0000313" key="1">
    <source>
        <dbReference type="EMBL" id="MBP2323802.1"/>
    </source>
</evidence>
<gene>
    <name evidence="1" type="ORF">JOF56_004187</name>
</gene>
<dbReference type="EMBL" id="JAGINW010000001">
    <property type="protein sequence ID" value="MBP2323802.1"/>
    <property type="molecule type" value="Genomic_DNA"/>
</dbReference>
<accession>A0ABS4TH91</accession>
<dbReference type="Proteomes" id="UP001519332">
    <property type="component" value="Unassembled WGS sequence"/>
</dbReference>
<reference evidence="1 2" key="1">
    <citation type="submission" date="2021-03" db="EMBL/GenBank/DDBJ databases">
        <title>Sequencing the genomes of 1000 actinobacteria strains.</title>
        <authorList>
            <person name="Klenk H.-P."/>
        </authorList>
    </citation>
    <scope>NUCLEOTIDE SEQUENCE [LARGE SCALE GENOMIC DNA]</scope>
    <source>
        <strain evidence="1 2">DSM 46670</strain>
    </source>
</reference>
<evidence type="ECO:0000313" key="2">
    <source>
        <dbReference type="Proteomes" id="UP001519332"/>
    </source>
</evidence>
<sequence length="36" mass="4054">MMDDQVKNLVMLAISIAGLVTSWARVLTYARRLGLF</sequence>
<organism evidence="1 2">
    <name type="scientific">Kibdelosporangium banguiense</name>
    <dbReference type="NCBI Taxonomy" id="1365924"/>
    <lineage>
        <taxon>Bacteria</taxon>
        <taxon>Bacillati</taxon>
        <taxon>Actinomycetota</taxon>
        <taxon>Actinomycetes</taxon>
        <taxon>Pseudonocardiales</taxon>
        <taxon>Pseudonocardiaceae</taxon>
        <taxon>Kibdelosporangium</taxon>
    </lineage>
</organism>